<name>A0A2S9XBA6_9BACT</name>
<sequence length="133" mass="14333">MKVAAWAPKQAPRRVRSVLAQWPALAPDEASGAGGATPDQLDALLFGVSLERPEPPESCLPALAPGTLIVELAVPRPRVIRGLLGLERRPLARAAAGQSRVLQWLARGYYNLEQWESVDPHGVVVTLAQARTM</sequence>
<accession>A0A2S9XBA6</accession>
<keyword evidence="2" id="KW-1185">Reference proteome</keyword>
<evidence type="ECO:0000313" key="1">
    <source>
        <dbReference type="EMBL" id="PRP90139.1"/>
    </source>
</evidence>
<dbReference type="AlphaFoldDB" id="A0A2S9XBA6"/>
<protein>
    <submittedName>
        <fullName evidence="1">Uncharacterized protein</fullName>
    </submittedName>
</protein>
<dbReference type="EMBL" id="PVNK01000293">
    <property type="protein sequence ID" value="PRP90139.1"/>
    <property type="molecule type" value="Genomic_DNA"/>
</dbReference>
<gene>
    <name evidence="1" type="ORF">ENSA5_67570</name>
</gene>
<evidence type="ECO:0000313" key="2">
    <source>
        <dbReference type="Proteomes" id="UP000237968"/>
    </source>
</evidence>
<comment type="caution">
    <text evidence="1">The sequence shown here is derived from an EMBL/GenBank/DDBJ whole genome shotgun (WGS) entry which is preliminary data.</text>
</comment>
<reference evidence="1 2" key="1">
    <citation type="submission" date="2018-03" db="EMBL/GenBank/DDBJ databases">
        <title>Draft Genome Sequences of the Obligatory Marine Myxobacteria Enhygromyxa salina SWB005.</title>
        <authorList>
            <person name="Poehlein A."/>
            <person name="Moghaddam J.A."/>
            <person name="Harms H."/>
            <person name="Alanjari M."/>
            <person name="Koenig G.M."/>
            <person name="Daniel R."/>
            <person name="Schaeberle T.F."/>
        </authorList>
    </citation>
    <scope>NUCLEOTIDE SEQUENCE [LARGE SCALE GENOMIC DNA]</scope>
    <source>
        <strain evidence="1 2">SWB005</strain>
    </source>
</reference>
<dbReference type="Proteomes" id="UP000237968">
    <property type="component" value="Unassembled WGS sequence"/>
</dbReference>
<proteinExistence type="predicted"/>
<organism evidence="1 2">
    <name type="scientific">Enhygromyxa salina</name>
    <dbReference type="NCBI Taxonomy" id="215803"/>
    <lineage>
        <taxon>Bacteria</taxon>
        <taxon>Pseudomonadati</taxon>
        <taxon>Myxococcota</taxon>
        <taxon>Polyangia</taxon>
        <taxon>Nannocystales</taxon>
        <taxon>Nannocystaceae</taxon>
        <taxon>Enhygromyxa</taxon>
    </lineage>
</organism>